<keyword evidence="1" id="KW-0472">Membrane</keyword>
<accession>A0A081RNT1</accession>
<dbReference type="EMBL" id="JOKN01000008">
    <property type="protein sequence ID" value="KEQ56854.1"/>
    <property type="molecule type" value="Genomic_DNA"/>
</dbReference>
<sequence>MYQISEDYTKGGFASKQKRLFELGLIDKTHNQELKILNEVRNLIAHNLYPNDQILEAVKKFPTYDQVKMPPELEYLGAGASEMGKFGLISFILLLYLFLFFGIQKQIIKRYLSKYKVLRLVRKYCPKFFINCWFARQILFSKYGFDVRDFN</sequence>
<keyword evidence="1" id="KW-1133">Transmembrane helix</keyword>
<feature type="transmembrane region" description="Helical" evidence="1">
    <location>
        <begin position="86"/>
        <end position="103"/>
    </location>
</feature>
<name>A0A081RNT1_9ARCH</name>
<dbReference type="Gene3D" id="1.20.120.330">
    <property type="entry name" value="Nucleotidyltransferases domain 2"/>
    <property type="match status" value="1"/>
</dbReference>
<proteinExistence type="predicted"/>
<gene>
    <name evidence="2" type="ORF">AAA799N04_00688</name>
</gene>
<comment type="caution">
    <text evidence="2">The sequence shown here is derived from an EMBL/GenBank/DDBJ whole genome shotgun (WGS) entry which is preliminary data.</text>
</comment>
<protein>
    <submittedName>
        <fullName evidence="2">Uncharacterized protein</fullName>
    </submittedName>
</protein>
<dbReference type="SUPFAM" id="SSF158668">
    <property type="entry name" value="MtlR-like"/>
    <property type="match status" value="1"/>
</dbReference>
<dbReference type="InterPro" id="IPR038026">
    <property type="entry name" value="MtlR-like_sf"/>
</dbReference>
<dbReference type="Proteomes" id="UP000028059">
    <property type="component" value="Unassembled WGS sequence"/>
</dbReference>
<keyword evidence="3" id="KW-1185">Reference proteome</keyword>
<organism evidence="2 3">
    <name type="scientific">Marine Group I thaumarchaeote SCGC AAA799-N04</name>
    <dbReference type="NCBI Taxonomy" id="1502293"/>
    <lineage>
        <taxon>Archaea</taxon>
        <taxon>Nitrososphaerota</taxon>
        <taxon>Marine Group I</taxon>
    </lineage>
</organism>
<evidence type="ECO:0000313" key="3">
    <source>
        <dbReference type="Proteomes" id="UP000028059"/>
    </source>
</evidence>
<dbReference type="AlphaFoldDB" id="A0A081RNT1"/>
<keyword evidence="1" id="KW-0812">Transmembrane</keyword>
<evidence type="ECO:0000256" key="1">
    <source>
        <dbReference type="SAM" id="Phobius"/>
    </source>
</evidence>
<evidence type="ECO:0000313" key="2">
    <source>
        <dbReference type="EMBL" id="KEQ56854.1"/>
    </source>
</evidence>
<reference evidence="2 3" key="1">
    <citation type="submission" date="2014-06" db="EMBL/GenBank/DDBJ databases">
        <authorList>
            <person name="Ngugi D.K."/>
            <person name="Blom J."/>
            <person name="Alam I."/>
            <person name="Rashid M."/>
            <person name="Ba Alawi W."/>
            <person name="Zhang G."/>
            <person name="Hikmawan T."/>
            <person name="Guan Y."/>
            <person name="Antunes A."/>
            <person name="Siam R."/>
            <person name="ElDorry H."/>
            <person name="Bajic V."/>
            <person name="Stingl U."/>
        </authorList>
    </citation>
    <scope>NUCLEOTIDE SEQUENCE [LARGE SCALE GENOMIC DNA]</scope>
    <source>
        <strain evidence="2">SCGC AAA799-N04</strain>
    </source>
</reference>